<dbReference type="AlphaFoldDB" id="A0A2A9PMH5"/>
<dbReference type="PANTHER" id="PTHR43157">
    <property type="entry name" value="PHOSPHATIDYLINOSITOL-GLYCAN BIOSYNTHESIS CLASS F PROTEIN-RELATED"/>
    <property type="match status" value="1"/>
</dbReference>
<proteinExistence type="predicted"/>
<keyword evidence="3" id="KW-1185">Reference proteome</keyword>
<protein>
    <recommendedName>
        <fullName evidence="4">Ketoreductase (KR) domain-containing protein</fullName>
    </recommendedName>
</protein>
<comment type="caution">
    <text evidence="2">The sequence shown here is derived from an EMBL/GenBank/DDBJ whole genome shotgun (WGS) entry which is preliminary data.</text>
</comment>
<evidence type="ECO:0000313" key="2">
    <source>
        <dbReference type="EMBL" id="PFH62261.1"/>
    </source>
</evidence>
<evidence type="ECO:0008006" key="4">
    <source>
        <dbReference type="Google" id="ProtNLM"/>
    </source>
</evidence>
<dbReference type="EMBL" id="LAZP02000035">
    <property type="protein sequence ID" value="PFH62261.1"/>
    <property type="molecule type" value="Genomic_DNA"/>
</dbReference>
<dbReference type="SUPFAM" id="SSF51735">
    <property type="entry name" value="NAD(P)-binding Rossmann-fold domains"/>
    <property type="match status" value="1"/>
</dbReference>
<reference evidence="2 3" key="2">
    <citation type="journal article" date="2017" name="Sci. Rep.">
        <title>Ant-infecting Ophiocordyceps genomes reveal a high diversity of potential behavioral manipulation genes and a possible major role for enterotoxins.</title>
        <authorList>
            <person name="de Bekker C."/>
            <person name="Ohm R.A."/>
            <person name="Evans H.C."/>
            <person name="Brachmann A."/>
            <person name="Hughes D.P."/>
        </authorList>
    </citation>
    <scope>NUCLEOTIDE SEQUENCE [LARGE SCALE GENOMIC DNA]</scope>
    <source>
        <strain evidence="2 3">SC16a</strain>
    </source>
</reference>
<evidence type="ECO:0000256" key="1">
    <source>
        <dbReference type="ARBA" id="ARBA00023002"/>
    </source>
</evidence>
<name>A0A2A9PMH5_OPHUN</name>
<dbReference type="STRING" id="268505.A0A2A9PMH5"/>
<dbReference type="PRINTS" id="PR00081">
    <property type="entry name" value="GDHRDH"/>
</dbReference>
<dbReference type="Proteomes" id="UP000037136">
    <property type="component" value="Unassembled WGS sequence"/>
</dbReference>
<dbReference type="Gene3D" id="3.40.50.720">
    <property type="entry name" value="NAD(P)-binding Rossmann-like Domain"/>
    <property type="match status" value="1"/>
</dbReference>
<organism evidence="2 3">
    <name type="scientific">Ophiocordyceps unilateralis</name>
    <name type="common">Zombie-ant fungus</name>
    <name type="synonym">Torrubia unilateralis</name>
    <dbReference type="NCBI Taxonomy" id="268505"/>
    <lineage>
        <taxon>Eukaryota</taxon>
        <taxon>Fungi</taxon>
        <taxon>Dikarya</taxon>
        <taxon>Ascomycota</taxon>
        <taxon>Pezizomycotina</taxon>
        <taxon>Sordariomycetes</taxon>
        <taxon>Hypocreomycetidae</taxon>
        <taxon>Hypocreales</taxon>
        <taxon>Ophiocordycipitaceae</taxon>
        <taxon>Ophiocordyceps</taxon>
    </lineage>
</organism>
<dbReference type="PANTHER" id="PTHR43157:SF31">
    <property type="entry name" value="PHOSPHATIDYLINOSITOL-GLYCAN BIOSYNTHESIS CLASS F PROTEIN"/>
    <property type="match status" value="1"/>
</dbReference>
<accession>A0A2A9PMH5</accession>
<dbReference type="InterPro" id="IPR002347">
    <property type="entry name" value="SDR_fam"/>
</dbReference>
<sequence length="345" mass="37940">MTEKFSITPEKEASLSQYFYRQFFGKTPTLTRDDVCLQGKTAIVTGSNTGLGLEVARQLLDLGLSKLILAVRDLSRGESARRQLYEGRVPDSCNVEISSLDLSSYESVVEFAQRIKELECLDICVLNAGMFKATESFNASTGFEDAVQVNYLSNALLMSLMLPILKKKSTSPAGRLVLVSSDTAAWARFHERTSKPILAAFKNKAEAWDMQERYATTKLLGQLFLTELCRRVPSSVVTVDAVNPGFCYGTELGREGNGTLLGFVVKIITRLIGKPCAVGARSIVHAAAGFGEEAHGQYVEDGEIRPMAPLVYKAEGNHLSKQLWDETMDELSFAHVRTLIEGFSS</sequence>
<reference evidence="2 3" key="1">
    <citation type="journal article" date="2015" name="BMC Genomics">
        <title>Gene expression during zombie ant biting behavior reflects the complexity underlying fungal parasitic behavioral manipulation.</title>
        <authorList>
            <person name="de Bekker C."/>
            <person name="Ohm R.A."/>
            <person name="Loreto R.G."/>
            <person name="Sebastian A."/>
            <person name="Albert I."/>
            <person name="Merrow M."/>
            <person name="Brachmann A."/>
            <person name="Hughes D.P."/>
        </authorList>
    </citation>
    <scope>NUCLEOTIDE SEQUENCE [LARGE SCALE GENOMIC DNA]</scope>
    <source>
        <strain evidence="2 3">SC16a</strain>
    </source>
</reference>
<dbReference type="GO" id="GO:0016491">
    <property type="term" value="F:oxidoreductase activity"/>
    <property type="evidence" value="ECO:0007669"/>
    <property type="project" value="UniProtKB-KW"/>
</dbReference>
<gene>
    <name evidence="2" type="ORF">XA68_14392</name>
</gene>
<dbReference type="InterPro" id="IPR036291">
    <property type="entry name" value="NAD(P)-bd_dom_sf"/>
</dbReference>
<dbReference type="Pfam" id="PF00106">
    <property type="entry name" value="adh_short"/>
    <property type="match status" value="1"/>
</dbReference>
<keyword evidence="1" id="KW-0560">Oxidoreductase</keyword>
<dbReference type="OrthoDB" id="542013at2759"/>
<evidence type="ECO:0000313" key="3">
    <source>
        <dbReference type="Proteomes" id="UP000037136"/>
    </source>
</evidence>